<keyword evidence="12" id="KW-1185">Reference proteome</keyword>
<dbReference type="NCBIfam" id="TIGR00450">
    <property type="entry name" value="mnmE_trmE_thdF"/>
    <property type="match status" value="1"/>
</dbReference>
<keyword evidence="3 8" id="KW-0547">Nucleotide-binding</keyword>
<dbReference type="Pfam" id="PF01926">
    <property type="entry name" value="MMR_HSR1"/>
    <property type="match status" value="1"/>
</dbReference>
<dbReference type="SUPFAM" id="SSF52540">
    <property type="entry name" value="P-loop containing nucleoside triphosphate hydrolases"/>
    <property type="match status" value="1"/>
</dbReference>
<dbReference type="InterPro" id="IPR027368">
    <property type="entry name" value="MnmE_dom2"/>
</dbReference>
<keyword evidence="5 8" id="KW-0460">Magnesium</keyword>
<feature type="binding site" evidence="8">
    <location>
        <position position="442"/>
    </location>
    <ligand>
        <name>(6S)-5-formyl-5,6,7,8-tetrahydrofolate</name>
        <dbReference type="ChEBI" id="CHEBI:57457"/>
    </ligand>
</feature>
<dbReference type="AlphaFoldDB" id="A0A838BI30"/>
<gene>
    <name evidence="8 11" type="primary">mnmE</name>
    <name evidence="8" type="synonym">trmE</name>
    <name evidence="11" type="ORF">H0S73_03605</name>
</gene>
<dbReference type="GO" id="GO:0003924">
    <property type="term" value="F:GTPase activity"/>
    <property type="evidence" value="ECO:0007669"/>
    <property type="project" value="UniProtKB-UniRule"/>
</dbReference>
<keyword evidence="4 8" id="KW-0378">Hydrolase</keyword>
<name>A0A838BI30_9HYPH</name>
<sequence>MTRFIPMRSDDTIFAIASGHGRAAVCLIRISGPESRRILELMAGRMPEPRRAVVRTLKDPVTGEALDQALVLWMPGPGSFTGEDQAELQIHGGLATRAAVLRALGSLDNCRAAEAGEFTRRAFLNGRMDLAQVEGLADIIDAETEAQRRQAMRQLGGRMGNAAEGWRESVLQVLALLEASLDFSDEGDVPENLEAEILQMIDRVGGEIGQALANRSGERLRDGLTVVLAGPPNAGKSTLMNALARRDVAIVSPIAGTTRDVIEVHCDLGGLPVIIVDTAGLRESADVVEQEGVSRARARAENADLVLWLVPPEGEETAPPQARRLVRVGTKLDLSGSRQDCDLTIAAATGEGLPELIARLEEEAAALMGQGDAIVTRERHRKALERAHAALGRSRAMLVNHGPLELAAEEARMAARAIGEITGRVDVEDVLDRLFSSFCIGK</sequence>
<dbReference type="PANTHER" id="PTHR42714">
    <property type="entry name" value="TRNA MODIFICATION GTPASE GTPBP3"/>
    <property type="match status" value="1"/>
</dbReference>
<dbReference type="HAMAP" id="MF_00379">
    <property type="entry name" value="GTPase_MnmE"/>
    <property type="match status" value="1"/>
</dbReference>
<dbReference type="EC" id="3.6.-.-" evidence="8"/>
<dbReference type="FunFam" id="3.30.1360.120:FF:000007">
    <property type="entry name" value="tRNA modification GTPase GTPBP3, mitochondrial"/>
    <property type="match status" value="1"/>
</dbReference>
<dbReference type="Proteomes" id="UP000572984">
    <property type="component" value="Unassembled WGS sequence"/>
</dbReference>
<dbReference type="CDD" id="cd04164">
    <property type="entry name" value="trmE"/>
    <property type="match status" value="1"/>
</dbReference>
<evidence type="ECO:0000256" key="9">
    <source>
        <dbReference type="RuleBase" id="RU003313"/>
    </source>
</evidence>
<feature type="binding site" evidence="8">
    <location>
        <begin position="252"/>
        <end position="258"/>
    </location>
    <ligand>
        <name>GTP</name>
        <dbReference type="ChEBI" id="CHEBI:37565"/>
    </ligand>
</feature>
<comment type="caution">
    <text evidence="8">Lacks conserved residue(s) required for the propagation of feature annotation.</text>
</comment>
<evidence type="ECO:0000256" key="4">
    <source>
        <dbReference type="ARBA" id="ARBA00022801"/>
    </source>
</evidence>
<evidence type="ECO:0000256" key="5">
    <source>
        <dbReference type="ARBA" id="ARBA00022842"/>
    </source>
</evidence>
<dbReference type="InterPro" id="IPR005225">
    <property type="entry name" value="Small_GTP-bd"/>
</dbReference>
<dbReference type="GO" id="GO:0005737">
    <property type="term" value="C:cytoplasm"/>
    <property type="evidence" value="ECO:0007669"/>
    <property type="project" value="UniProtKB-SubCell"/>
</dbReference>
<dbReference type="InterPro" id="IPR027266">
    <property type="entry name" value="TrmE/GcvT-like"/>
</dbReference>
<dbReference type="GO" id="GO:0005525">
    <property type="term" value="F:GTP binding"/>
    <property type="evidence" value="ECO:0007669"/>
    <property type="project" value="UniProtKB-UniRule"/>
</dbReference>
<feature type="domain" description="TrmE-type G" evidence="10">
    <location>
        <begin position="223"/>
        <end position="365"/>
    </location>
</feature>
<evidence type="ECO:0000256" key="7">
    <source>
        <dbReference type="ARBA" id="ARBA00023134"/>
    </source>
</evidence>
<feature type="binding site" evidence="8">
    <location>
        <position position="258"/>
    </location>
    <ligand>
        <name>Mg(2+)</name>
        <dbReference type="ChEBI" id="CHEBI:18420"/>
    </ligand>
</feature>
<dbReference type="PROSITE" id="PS51709">
    <property type="entry name" value="G_TRME"/>
    <property type="match status" value="1"/>
</dbReference>
<dbReference type="EMBL" id="JACDXJ010000001">
    <property type="protein sequence ID" value="MBA1155214.1"/>
    <property type="molecule type" value="Genomic_DNA"/>
</dbReference>
<feature type="binding site" evidence="8">
    <location>
        <position position="254"/>
    </location>
    <ligand>
        <name>K(+)</name>
        <dbReference type="ChEBI" id="CHEBI:29103"/>
    </ligand>
</feature>
<evidence type="ECO:0000259" key="10">
    <source>
        <dbReference type="PROSITE" id="PS51709"/>
    </source>
</evidence>
<dbReference type="Gene3D" id="3.40.50.300">
    <property type="entry name" value="P-loop containing nucleotide triphosphate hydrolases"/>
    <property type="match status" value="1"/>
</dbReference>
<feature type="binding site" evidence="8">
    <location>
        <position position="237"/>
    </location>
    <ligand>
        <name>Mg(2+)</name>
        <dbReference type="ChEBI" id="CHEBI:18420"/>
    </ligand>
</feature>
<organism evidence="11 12">
    <name type="scientific">Microvirga mediterraneensis</name>
    <dbReference type="NCBI Taxonomy" id="2754695"/>
    <lineage>
        <taxon>Bacteria</taxon>
        <taxon>Pseudomonadati</taxon>
        <taxon>Pseudomonadota</taxon>
        <taxon>Alphaproteobacteria</taxon>
        <taxon>Hyphomicrobiales</taxon>
        <taxon>Methylobacteriaceae</taxon>
        <taxon>Microvirga</taxon>
    </lineage>
</organism>
<evidence type="ECO:0000313" key="12">
    <source>
        <dbReference type="Proteomes" id="UP000572984"/>
    </source>
</evidence>
<dbReference type="InterPro" id="IPR004520">
    <property type="entry name" value="GTPase_MnmE"/>
</dbReference>
<dbReference type="NCBIfam" id="NF003661">
    <property type="entry name" value="PRK05291.1-3"/>
    <property type="match status" value="1"/>
</dbReference>
<keyword evidence="7 8" id="KW-0342">GTP-binding</keyword>
<dbReference type="CDD" id="cd14858">
    <property type="entry name" value="TrmE_N"/>
    <property type="match status" value="1"/>
</dbReference>
<keyword evidence="2 8" id="KW-0819">tRNA processing</keyword>
<proteinExistence type="inferred from homology"/>
<dbReference type="Gene3D" id="1.20.120.430">
    <property type="entry name" value="tRNA modification GTPase MnmE domain 2"/>
    <property type="match status" value="1"/>
</dbReference>
<dbReference type="PRINTS" id="PR00326">
    <property type="entry name" value="GTP1OBG"/>
</dbReference>
<comment type="caution">
    <text evidence="11">The sequence shown here is derived from an EMBL/GenBank/DDBJ whole genome shotgun (WGS) entry which is preliminary data.</text>
</comment>
<keyword evidence="8" id="KW-0479">Metal-binding</keyword>
<dbReference type="InterPro" id="IPR018948">
    <property type="entry name" value="GTP-bd_TrmE_N"/>
</dbReference>
<comment type="function">
    <text evidence="8">Exhibits a very high intrinsic GTPase hydrolysis rate. Involved in the addition of a carboxymethylaminomethyl (cmnm) group at the wobble position (U34) of certain tRNAs, forming tRNA-cmnm(5)s(2)U34.</text>
</comment>
<reference evidence="11 12" key="1">
    <citation type="submission" date="2020-07" db="EMBL/GenBank/DDBJ databases">
        <title>Draft genome and description of Microvirga mediterraneensis Marseille-Q2068 sp. nov.</title>
        <authorList>
            <person name="Boxberger M."/>
        </authorList>
    </citation>
    <scope>NUCLEOTIDE SEQUENCE [LARGE SCALE GENOMIC DNA]</scope>
    <source>
        <strain evidence="11 12">Marseille-Q2068</strain>
    </source>
</reference>
<dbReference type="InterPro" id="IPR027417">
    <property type="entry name" value="P-loop_NTPase"/>
</dbReference>
<feature type="binding site" evidence="8">
    <location>
        <position position="257"/>
    </location>
    <ligand>
        <name>K(+)</name>
        <dbReference type="ChEBI" id="CHEBI:29103"/>
    </ligand>
</feature>
<dbReference type="PANTHER" id="PTHR42714:SF2">
    <property type="entry name" value="TRNA MODIFICATION GTPASE GTPBP3, MITOCHONDRIAL"/>
    <property type="match status" value="1"/>
</dbReference>
<protein>
    <recommendedName>
        <fullName evidence="8">tRNA modification GTPase MnmE</fullName>
        <ecNumber evidence="8">3.6.-.-</ecNumber>
    </recommendedName>
</protein>
<dbReference type="Pfam" id="PF10396">
    <property type="entry name" value="TrmE_N"/>
    <property type="match status" value="1"/>
</dbReference>
<evidence type="ECO:0000256" key="3">
    <source>
        <dbReference type="ARBA" id="ARBA00022741"/>
    </source>
</evidence>
<feature type="binding site" evidence="8">
    <location>
        <position position="29"/>
    </location>
    <ligand>
        <name>(6S)-5-formyl-5,6,7,8-tetrahydrofolate</name>
        <dbReference type="ChEBI" id="CHEBI:57457"/>
    </ligand>
</feature>
<dbReference type="GO" id="GO:0046872">
    <property type="term" value="F:metal ion binding"/>
    <property type="evidence" value="ECO:0007669"/>
    <property type="project" value="UniProtKB-KW"/>
</dbReference>
<dbReference type="Gene3D" id="3.30.1360.120">
    <property type="entry name" value="Probable tRNA modification gtpase trme, domain 1"/>
    <property type="match status" value="1"/>
</dbReference>
<feature type="binding site" evidence="8">
    <location>
        <position position="127"/>
    </location>
    <ligand>
        <name>(6S)-5-formyl-5,6,7,8-tetrahydrofolate</name>
        <dbReference type="ChEBI" id="CHEBI:57457"/>
    </ligand>
</feature>
<feature type="binding site" evidence="8">
    <location>
        <position position="252"/>
    </location>
    <ligand>
        <name>K(+)</name>
        <dbReference type="ChEBI" id="CHEBI:29103"/>
    </ligand>
</feature>
<evidence type="ECO:0000256" key="6">
    <source>
        <dbReference type="ARBA" id="ARBA00022958"/>
    </source>
</evidence>
<comment type="subcellular location">
    <subcellularLocation>
        <location evidence="8">Cytoplasm</location>
    </subcellularLocation>
</comment>
<comment type="similarity">
    <text evidence="1 8 9">Belongs to the TRAFAC class TrmE-Era-EngA-EngB-Septin-like GTPase superfamily. TrmE GTPase family.</text>
</comment>
<dbReference type="SUPFAM" id="SSF116878">
    <property type="entry name" value="TrmE connector domain"/>
    <property type="match status" value="1"/>
</dbReference>
<feature type="binding site" evidence="8">
    <location>
        <position position="87"/>
    </location>
    <ligand>
        <name>(6S)-5-formyl-5,6,7,8-tetrahydrofolate</name>
        <dbReference type="ChEBI" id="CHEBI:57457"/>
    </ligand>
</feature>
<comment type="subunit">
    <text evidence="8">Homodimer. Heterotetramer of two MnmE and two MnmG subunits.</text>
</comment>
<dbReference type="InterPro" id="IPR006073">
    <property type="entry name" value="GTP-bd"/>
</dbReference>
<dbReference type="Pfam" id="PF12631">
    <property type="entry name" value="MnmE_helical"/>
    <property type="match status" value="1"/>
</dbReference>
<dbReference type="InterPro" id="IPR025867">
    <property type="entry name" value="MnmE_helical"/>
</dbReference>
<comment type="cofactor">
    <cofactor evidence="8">
        <name>K(+)</name>
        <dbReference type="ChEBI" id="CHEBI:29103"/>
    </cofactor>
    <text evidence="8">Binds 1 potassium ion per subunit.</text>
</comment>
<keyword evidence="8" id="KW-0963">Cytoplasm</keyword>
<feature type="binding site" evidence="8">
    <location>
        <position position="233"/>
    </location>
    <ligand>
        <name>K(+)</name>
        <dbReference type="ChEBI" id="CHEBI:29103"/>
    </ligand>
</feature>
<evidence type="ECO:0000256" key="2">
    <source>
        <dbReference type="ARBA" id="ARBA00022694"/>
    </source>
</evidence>
<feature type="binding site" evidence="8">
    <location>
        <begin position="233"/>
        <end position="238"/>
    </location>
    <ligand>
        <name>GTP</name>
        <dbReference type="ChEBI" id="CHEBI:37565"/>
    </ligand>
</feature>
<feature type="binding site" evidence="8">
    <location>
        <begin position="277"/>
        <end position="280"/>
    </location>
    <ligand>
        <name>GTP</name>
        <dbReference type="ChEBI" id="CHEBI:37565"/>
    </ligand>
</feature>
<dbReference type="GO" id="GO:0002098">
    <property type="term" value="P:tRNA wobble uridine modification"/>
    <property type="evidence" value="ECO:0007669"/>
    <property type="project" value="TreeGrafter"/>
</dbReference>
<dbReference type="GO" id="GO:0030488">
    <property type="term" value="P:tRNA methylation"/>
    <property type="evidence" value="ECO:0007669"/>
    <property type="project" value="TreeGrafter"/>
</dbReference>
<evidence type="ECO:0000313" key="11">
    <source>
        <dbReference type="EMBL" id="MBA1155214.1"/>
    </source>
</evidence>
<accession>A0A838BI30</accession>
<dbReference type="InterPro" id="IPR031168">
    <property type="entry name" value="G_TrmE"/>
</dbReference>
<evidence type="ECO:0000256" key="1">
    <source>
        <dbReference type="ARBA" id="ARBA00011043"/>
    </source>
</evidence>
<evidence type="ECO:0000256" key="8">
    <source>
        <dbReference type="HAMAP-Rule" id="MF_00379"/>
    </source>
</evidence>
<dbReference type="NCBIfam" id="TIGR00231">
    <property type="entry name" value="small_GTP"/>
    <property type="match status" value="1"/>
</dbReference>
<keyword evidence="6 8" id="KW-0630">Potassium</keyword>